<keyword evidence="2" id="KW-1185">Reference proteome</keyword>
<dbReference type="AlphaFoldDB" id="A0AAN8WW49"/>
<gene>
    <name evidence="1" type="ORF">SK128_018730</name>
</gene>
<proteinExistence type="predicted"/>
<reference evidence="1 2" key="1">
    <citation type="submission" date="2023-11" db="EMBL/GenBank/DDBJ databases">
        <title>Halocaridina rubra genome assembly.</title>
        <authorList>
            <person name="Smith C."/>
        </authorList>
    </citation>
    <scope>NUCLEOTIDE SEQUENCE [LARGE SCALE GENOMIC DNA]</scope>
    <source>
        <strain evidence="1">EP-1</strain>
        <tissue evidence="1">Whole</tissue>
    </source>
</reference>
<accession>A0AAN8WW49</accession>
<dbReference type="EMBL" id="JAXCGZ010013209">
    <property type="protein sequence ID" value="KAK7073396.1"/>
    <property type="molecule type" value="Genomic_DNA"/>
</dbReference>
<organism evidence="1 2">
    <name type="scientific">Halocaridina rubra</name>
    <name type="common">Hawaiian red shrimp</name>
    <dbReference type="NCBI Taxonomy" id="373956"/>
    <lineage>
        <taxon>Eukaryota</taxon>
        <taxon>Metazoa</taxon>
        <taxon>Ecdysozoa</taxon>
        <taxon>Arthropoda</taxon>
        <taxon>Crustacea</taxon>
        <taxon>Multicrustacea</taxon>
        <taxon>Malacostraca</taxon>
        <taxon>Eumalacostraca</taxon>
        <taxon>Eucarida</taxon>
        <taxon>Decapoda</taxon>
        <taxon>Pleocyemata</taxon>
        <taxon>Caridea</taxon>
        <taxon>Atyoidea</taxon>
        <taxon>Atyidae</taxon>
        <taxon>Halocaridina</taxon>
    </lineage>
</organism>
<sequence>MLLDTRDNVTVFSIHHLELLRIPRSNLKSLPATTTFTADGFQMSPALGWFQATLRLGSKFCMAKIHVCEGTQTSLLSIGHCQELAIISPDVPKPILTITHVNKKLAKVLVNIGCSTTVVHSRYMAQCEGDAHIDAFDGGQIRCRGESWLKLSVRGIYLTVRAEMSDNLVDGALGVDVIDQLGGVTINCGRVCFGSTGVVLVSQEIDQNAVRDRECAKVVIQDSDFYAMLDGQK</sequence>
<comment type="caution">
    <text evidence="1">The sequence shown here is derived from an EMBL/GenBank/DDBJ whole genome shotgun (WGS) entry which is preliminary data.</text>
</comment>
<dbReference type="Proteomes" id="UP001381693">
    <property type="component" value="Unassembled WGS sequence"/>
</dbReference>
<evidence type="ECO:0000313" key="1">
    <source>
        <dbReference type="EMBL" id="KAK7073396.1"/>
    </source>
</evidence>
<protein>
    <submittedName>
        <fullName evidence="1">Uncharacterized protein</fullName>
    </submittedName>
</protein>
<evidence type="ECO:0000313" key="2">
    <source>
        <dbReference type="Proteomes" id="UP001381693"/>
    </source>
</evidence>
<name>A0AAN8WW49_HALRR</name>